<evidence type="ECO:0000313" key="4">
    <source>
        <dbReference type="Proteomes" id="UP001159363"/>
    </source>
</evidence>
<keyword evidence="4" id="KW-1185">Reference proteome</keyword>
<keyword evidence="2" id="KW-1133">Transmembrane helix</keyword>
<organism evidence="3 4">
    <name type="scientific">Dryococelus australis</name>
    <dbReference type="NCBI Taxonomy" id="614101"/>
    <lineage>
        <taxon>Eukaryota</taxon>
        <taxon>Metazoa</taxon>
        <taxon>Ecdysozoa</taxon>
        <taxon>Arthropoda</taxon>
        <taxon>Hexapoda</taxon>
        <taxon>Insecta</taxon>
        <taxon>Pterygota</taxon>
        <taxon>Neoptera</taxon>
        <taxon>Polyneoptera</taxon>
        <taxon>Phasmatodea</taxon>
        <taxon>Verophasmatodea</taxon>
        <taxon>Anareolatae</taxon>
        <taxon>Phasmatidae</taxon>
        <taxon>Eurycanthinae</taxon>
        <taxon>Dryococelus</taxon>
    </lineage>
</organism>
<feature type="transmembrane region" description="Helical" evidence="2">
    <location>
        <begin position="6"/>
        <end position="27"/>
    </location>
</feature>
<sequence>MRLAAVTAYGIGVVGELLATAVATFWYEREKERESACLLVLALLRAWKKKKRRGEEREKNKEGERGGDKCPTPFARTPPQEGPTQDNTHTLTLQYIVKCTVPISHRVPAPLYGLTGIRTRKLLNSSLPIPGRVTPDFRTWESCQTMPLVGGFSRISPVPPPFHSSALLHTRLNHPSRLSKPRC</sequence>
<comment type="caution">
    <text evidence="3">The sequence shown here is derived from an EMBL/GenBank/DDBJ whole genome shotgun (WGS) entry which is preliminary data.</text>
</comment>
<keyword evidence="2" id="KW-0812">Transmembrane</keyword>
<dbReference type="EMBL" id="JARBHB010000001">
    <property type="protein sequence ID" value="KAJ8895212.1"/>
    <property type="molecule type" value="Genomic_DNA"/>
</dbReference>
<accession>A0ABQ9IEY2</accession>
<gene>
    <name evidence="3" type="ORF">PR048_000537</name>
</gene>
<feature type="compositionally biased region" description="Basic and acidic residues" evidence="1">
    <location>
        <begin position="53"/>
        <end position="68"/>
    </location>
</feature>
<evidence type="ECO:0000256" key="1">
    <source>
        <dbReference type="SAM" id="MobiDB-lite"/>
    </source>
</evidence>
<feature type="region of interest" description="Disordered" evidence="1">
    <location>
        <begin position="52"/>
        <end position="88"/>
    </location>
</feature>
<evidence type="ECO:0000313" key="3">
    <source>
        <dbReference type="EMBL" id="KAJ8895212.1"/>
    </source>
</evidence>
<dbReference type="Proteomes" id="UP001159363">
    <property type="component" value="Chromosome 1"/>
</dbReference>
<protein>
    <submittedName>
        <fullName evidence="3">Uncharacterized protein</fullName>
    </submittedName>
</protein>
<evidence type="ECO:0000256" key="2">
    <source>
        <dbReference type="SAM" id="Phobius"/>
    </source>
</evidence>
<name>A0ABQ9IEY2_9NEOP</name>
<keyword evidence="2" id="KW-0472">Membrane</keyword>
<proteinExistence type="predicted"/>
<reference evidence="3 4" key="1">
    <citation type="submission" date="2023-02" db="EMBL/GenBank/DDBJ databases">
        <title>LHISI_Scaffold_Assembly.</title>
        <authorList>
            <person name="Stuart O.P."/>
            <person name="Cleave R."/>
            <person name="Magrath M.J.L."/>
            <person name="Mikheyev A.S."/>
        </authorList>
    </citation>
    <scope>NUCLEOTIDE SEQUENCE [LARGE SCALE GENOMIC DNA]</scope>
    <source>
        <strain evidence="3">Daus_M_001</strain>
        <tissue evidence="3">Leg muscle</tissue>
    </source>
</reference>